<dbReference type="PANTHER" id="PTHR46066:SF2">
    <property type="entry name" value="CHITINASE DOMAIN-CONTAINING PROTEIN 1"/>
    <property type="match status" value="1"/>
</dbReference>
<dbReference type="SMART" id="SM00636">
    <property type="entry name" value="Glyco_18"/>
    <property type="match status" value="1"/>
</dbReference>
<dbReference type="AlphaFoldDB" id="E4Q6Z2"/>
<dbReference type="InterPro" id="IPR011583">
    <property type="entry name" value="Chitinase_II/V-like_cat"/>
</dbReference>
<dbReference type="GO" id="GO:0005975">
    <property type="term" value="P:carbohydrate metabolic process"/>
    <property type="evidence" value="ECO:0007669"/>
    <property type="project" value="InterPro"/>
</dbReference>
<dbReference type="PANTHER" id="PTHR46066">
    <property type="entry name" value="CHITINASE DOMAIN-CONTAINING PROTEIN 1 FAMILY MEMBER"/>
    <property type="match status" value="1"/>
</dbReference>
<dbReference type="KEGG" id="cow:Calow_2166"/>
<dbReference type="InterPro" id="IPR029070">
    <property type="entry name" value="Chitinase_insertion_sf"/>
</dbReference>
<name>E4Q6Z2_CALOW</name>
<feature type="signal peptide" evidence="1">
    <location>
        <begin position="1"/>
        <end position="24"/>
    </location>
</feature>
<reference key="1">
    <citation type="submission" date="2010-09" db="EMBL/GenBank/DDBJ databases">
        <title>Complete sequence of Caldicellulosiruptor owensensis OL.</title>
        <authorList>
            <consortium name="US DOE Joint Genome Institute"/>
            <person name="Lucas S."/>
            <person name="Copeland A."/>
            <person name="Lapidus A."/>
            <person name="Cheng J.-F."/>
            <person name="Bruce D."/>
            <person name="Goodwin L."/>
            <person name="Pitluck S."/>
            <person name="Davenport K."/>
            <person name="Detter J.C."/>
            <person name="Han C."/>
            <person name="Tapia R."/>
            <person name="Land M."/>
            <person name="Hauser L."/>
            <person name="Chang Y.-J."/>
            <person name="Jeffries C."/>
            <person name="Kyrpides N."/>
            <person name="Ivanova N."/>
            <person name="Mikhailova N."/>
            <person name="Blumer-Schuette S.E."/>
            <person name="Kelly R.M."/>
            <person name="Woyke T."/>
        </authorList>
    </citation>
    <scope>NUCLEOTIDE SEQUENCE</scope>
    <source>
        <strain>OL</strain>
    </source>
</reference>
<dbReference type="GO" id="GO:0016787">
    <property type="term" value="F:hydrolase activity"/>
    <property type="evidence" value="ECO:0007669"/>
    <property type="project" value="UniProtKB-KW"/>
</dbReference>
<evidence type="ECO:0000256" key="1">
    <source>
        <dbReference type="SAM" id="SignalP"/>
    </source>
</evidence>
<dbReference type="InterPro" id="IPR001223">
    <property type="entry name" value="Glyco_hydro18_cat"/>
</dbReference>
<dbReference type="eggNOG" id="COG3858">
    <property type="taxonomic scope" value="Bacteria"/>
</dbReference>
<dbReference type="EMBL" id="CP002216">
    <property type="protein sequence ID" value="ADQ05672.1"/>
    <property type="molecule type" value="Genomic_DNA"/>
</dbReference>
<dbReference type="Gene3D" id="1.25.40.10">
    <property type="entry name" value="Tetratricopeptide repeat domain"/>
    <property type="match status" value="1"/>
</dbReference>
<dbReference type="Gene3D" id="3.10.50.10">
    <property type="match status" value="1"/>
</dbReference>
<gene>
    <name evidence="3" type="ordered locus">Calow_2166</name>
</gene>
<organism evidence="3 4">
    <name type="scientific">Caldicellulosiruptor owensensis (strain ATCC 700167 / DSM 13100 / OL)</name>
    <dbReference type="NCBI Taxonomy" id="632518"/>
    <lineage>
        <taxon>Bacteria</taxon>
        <taxon>Bacillati</taxon>
        <taxon>Bacillota</taxon>
        <taxon>Bacillota incertae sedis</taxon>
        <taxon>Caldicellulosiruptorales</taxon>
        <taxon>Caldicellulosiruptoraceae</taxon>
        <taxon>Caldicellulosiruptor</taxon>
    </lineage>
</organism>
<evidence type="ECO:0000313" key="4">
    <source>
        <dbReference type="Proteomes" id="UP000006889"/>
    </source>
</evidence>
<dbReference type="CAZy" id="GH18">
    <property type="family name" value="Glycoside Hydrolase Family 18"/>
</dbReference>
<dbReference type="OrthoDB" id="9769314at2"/>
<dbReference type="Proteomes" id="UP000006889">
    <property type="component" value="Chromosome"/>
</dbReference>
<dbReference type="HOGENOM" id="CLU_364758_0_0_9"/>
<keyword evidence="4" id="KW-1185">Reference proteome</keyword>
<dbReference type="InterPro" id="IPR011990">
    <property type="entry name" value="TPR-like_helical_dom_sf"/>
</dbReference>
<sequence>MKKLLCLFLTTTFILFCFLNVSYSASSQKNDYKYFENLLKNNITIEKGITIIIHELGLDKNLPQNPPVIYDSKNKKPSAEFSGYIAAAKRYLPKAIPPFNSNMTRIFAAKFILSILNCNLYDSQNPLDLKIVKSVLTESKIISADKENDLYKPVTGEELKKLINRAKIKITGVDMAKPAWEAYAQGKLEDAEYIFKRCISAGLNIGTTQSYLANSYYGLGLVYAHHNNKRYYDAYVMLNQAIKLDNGGKIGQAARKYLIEKLPPYELDLNYRTTKEITYEEVMALVGHHLSLNIKEVPTDFVAKDANGKEPSPWAAPYVKLAYYRKNIPSVPSSFNDIAPRYWIAAYICNVKGLMHYDYETYYDFKDLGNLDTNYKMYVSVAVDRGLIMPVTEDTFSPYSGIERNILEGIIKNLKSPKIPQPKDIKIQNTPKLITTYFKGVEPEQIDILEKKSNLLDMVNFDAVMLGIESPKEGTKSVATYFYNTDLSKAIKIANDLKISTFLSLSNLNKGKFDPELTHNFIKDDSKRKSLADELVKLVDKYNLTGVHIDFEHLYSSDKDNLTEFIKILSEKLRSKNKKLTMVIGAYMSDAEANKSVYAFEKLSEYVDYFNLILYDDFPKGKYPSTGIDGPISNIVRIERVLKYTTLRIPPSKILMGIGAYGIDFNITNKTAENVKLDYIPNIIKNAKTGSVKYLFDSQTQSPYLEFTNPDGTVHRLWYENKKSLEERMKIVHKYNLAGICFYWLGSNTDEIYQVFQKYLKLKEN</sequence>
<dbReference type="PROSITE" id="PS51910">
    <property type="entry name" value="GH18_2"/>
    <property type="match status" value="1"/>
</dbReference>
<accession>E4Q6Z2</accession>
<dbReference type="Pfam" id="PF00704">
    <property type="entry name" value="Glyco_hydro_18"/>
    <property type="match status" value="1"/>
</dbReference>
<feature type="domain" description="GH18" evidence="2">
    <location>
        <begin position="432"/>
        <end position="759"/>
    </location>
</feature>
<feature type="chain" id="PRO_5003185399" evidence="1">
    <location>
        <begin position="25"/>
        <end position="765"/>
    </location>
</feature>
<proteinExistence type="predicted"/>
<keyword evidence="1" id="KW-0732">Signal</keyword>
<dbReference type="InterPro" id="IPR017853">
    <property type="entry name" value="GH"/>
</dbReference>
<dbReference type="GO" id="GO:0008061">
    <property type="term" value="F:chitin binding"/>
    <property type="evidence" value="ECO:0007669"/>
    <property type="project" value="InterPro"/>
</dbReference>
<evidence type="ECO:0000259" key="2">
    <source>
        <dbReference type="PROSITE" id="PS51910"/>
    </source>
</evidence>
<protein>
    <submittedName>
        <fullName evidence="3">Glycoside hydrolase family 18</fullName>
    </submittedName>
</protein>
<evidence type="ECO:0000313" key="3">
    <source>
        <dbReference type="EMBL" id="ADQ05672.1"/>
    </source>
</evidence>
<dbReference type="RefSeq" id="WP_013412992.1">
    <property type="nucleotide sequence ID" value="NC_014657.1"/>
</dbReference>
<dbReference type="SUPFAM" id="SSF51445">
    <property type="entry name" value="(Trans)glycosidases"/>
    <property type="match status" value="1"/>
</dbReference>
<dbReference type="STRING" id="632518.Calow_2166"/>
<dbReference type="Gene3D" id="3.20.20.80">
    <property type="entry name" value="Glycosidases"/>
    <property type="match status" value="1"/>
</dbReference>
<keyword evidence="3" id="KW-0378">Hydrolase</keyword>
<reference evidence="3 4" key="2">
    <citation type="journal article" date="2011" name="J. Bacteriol.">
        <title>Complete genome sequences for the anaerobic, extremely thermophilic plant biomass-degrading bacteria Caldicellulosiruptor hydrothermalis, Caldicellulosiruptor kristjanssonii, Caldicellulosiruptor kronotskyensis, Caldicellulosiruptor owensenis, and Caldicellulosiruptor lactoaceticus.</title>
        <authorList>
            <person name="Blumer-Schuette S.E."/>
            <person name="Ozdemir I."/>
            <person name="Mistry D."/>
            <person name="Lucas S."/>
            <person name="Lapidus A."/>
            <person name="Cheng J.F."/>
            <person name="Goodwin L.A."/>
            <person name="Pitluck S."/>
            <person name="Land M.L."/>
            <person name="Hauser L.J."/>
            <person name="Woyke T."/>
            <person name="Mikhailova N."/>
            <person name="Pati A."/>
            <person name="Kyrpides N.C."/>
            <person name="Ivanova N."/>
            <person name="Detter J.C."/>
            <person name="Walston-Davenport K."/>
            <person name="Han S."/>
            <person name="Adams M.W."/>
            <person name="Kelly R.M."/>
        </authorList>
    </citation>
    <scope>NUCLEOTIDE SEQUENCE [LARGE SCALE GENOMIC DNA]</scope>
    <source>
        <strain evidence="4">ATCC 700167 / DSM 13100 / OL</strain>
    </source>
</reference>